<evidence type="ECO:0000256" key="7">
    <source>
        <dbReference type="ARBA" id="ARBA00023170"/>
    </source>
</evidence>
<dbReference type="Gene3D" id="1.10.287.70">
    <property type="match status" value="1"/>
</dbReference>
<keyword evidence="2" id="KW-0813">Transport</keyword>
<keyword evidence="6 10" id="KW-0472">Membrane</keyword>
<comment type="subcellular location">
    <subcellularLocation>
        <location evidence="1">Membrane</location>
        <topology evidence="1">Multi-pass membrane protein</topology>
    </subcellularLocation>
</comment>
<dbReference type="PRINTS" id="PR00169">
    <property type="entry name" value="KCHANNEL"/>
</dbReference>
<keyword evidence="9" id="KW-0407">Ion channel</keyword>
<feature type="transmembrane region" description="Helical" evidence="10">
    <location>
        <begin position="159"/>
        <end position="181"/>
    </location>
</feature>
<dbReference type="AlphaFoldDB" id="A0A7T7HM31"/>
<accession>A0A7T7HM31</accession>
<evidence type="ECO:0000256" key="1">
    <source>
        <dbReference type="ARBA" id="ARBA00004141"/>
    </source>
</evidence>
<feature type="transmembrane region" description="Helical" evidence="10">
    <location>
        <begin position="193"/>
        <end position="214"/>
    </location>
</feature>
<dbReference type="InterPro" id="IPR015683">
    <property type="entry name" value="Ionotropic_Glu_rcpt"/>
</dbReference>
<dbReference type="PANTHER" id="PTHR18966">
    <property type="entry name" value="IONOTROPIC GLUTAMATE RECEPTOR"/>
    <property type="match status" value="1"/>
</dbReference>
<evidence type="ECO:0000259" key="12">
    <source>
        <dbReference type="SMART" id="SM00079"/>
    </source>
</evidence>
<keyword evidence="7" id="KW-0675">Receptor</keyword>
<name>A0A7T7HM31_9HYPH</name>
<feature type="domain" description="Solute-binding protein family 3/N-terminal" evidence="11">
    <location>
        <begin position="52"/>
        <end position="377"/>
    </location>
</feature>
<dbReference type="SUPFAM" id="SSF53850">
    <property type="entry name" value="Periplasmic binding protein-like II"/>
    <property type="match status" value="1"/>
</dbReference>
<dbReference type="SMART" id="SM00079">
    <property type="entry name" value="PBPe"/>
    <property type="match status" value="1"/>
</dbReference>
<evidence type="ECO:0000259" key="11">
    <source>
        <dbReference type="SMART" id="SM00062"/>
    </source>
</evidence>
<dbReference type="InterPro" id="IPR001320">
    <property type="entry name" value="Iontro_rcpt_C"/>
</dbReference>
<dbReference type="Pfam" id="PF00497">
    <property type="entry name" value="SBP_bac_3"/>
    <property type="match status" value="1"/>
</dbReference>
<dbReference type="InterPro" id="IPR001638">
    <property type="entry name" value="Solute-binding_3/MltF_N"/>
</dbReference>
<feature type="domain" description="Ionotropic glutamate receptor C-terminal" evidence="12">
    <location>
        <begin position="50"/>
        <end position="376"/>
    </location>
</feature>
<keyword evidence="3 10" id="KW-0812">Transmembrane</keyword>
<evidence type="ECO:0000256" key="6">
    <source>
        <dbReference type="ARBA" id="ARBA00023136"/>
    </source>
</evidence>
<dbReference type="Pfam" id="PF00060">
    <property type="entry name" value="Lig_chan"/>
    <property type="match status" value="1"/>
</dbReference>
<protein>
    <submittedName>
        <fullName evidence="13">Transporter substrate-binding domain-containing protein</fullName>
    </submittedName>
</protein>
<evidence type="ECO:0000256" key="5">
    <source>
        <dbReference type="ARBA" id="ARBA00023065"/>
    </source>
</evidence>
<dbReference type="EMBL" id="CP066786">
    <property type="protein sequence ID" value="QQM31663.1"/>
    <property type="molecule type" value="Genomic_DNA"/>
</dbReference>
<gene>
    <name evidence="13" type="ORF">JET14_05695</name>
</gene>
<keyword evidence="4 10" id="KW-1133">Transmembrane helix</keyword>
<dbReference type="SMART" id="SM00062">
    <property type="entry name" value="PBPb"/>
    <property type="match status" value="1"/>
</dbReference>
<dbReference type="KEGG" id="mlut:JET14_05695"/>
<dbReference type="GO" id="GO:0015276">
    <property type="term" value="F:ligand-gated monoatomic ion channel activity"/>
    <property type="evidence" value="ECO:0007669"/>
    <property type="project" value="InterPro"/>
</dbReference>
<dbReference type="Gene3D" id="3.40.190.10">
    <property type="entry name" value="Periplasmic binding protein-like II"/>
    <property type="match status" value="3"/>
</dbReference>
<proteinExistence type="predicted"/>
<dbReference type="GO" id="GO:0016020">
    <property type="term" value="C:membrane"/>
    <property type="evidence" value="ECO:0007669"/>
    <property type="project" value="UniProtKB-SubCell"/>
</dbReference>
<dbReference type="RefSeq" id="WP_200337189.1">
    <property type="nucleotide sequence ID" value="NZ_CP066786.1"/>
</dbReference>
<keyword evidence="8" id="KW-0325">Glycoprotein</keyword>
<keyword evidence="5" id="KW-0406">Ion transport</keyword>
<evidence type="ECO:0000256" key="3">
    <source>
        <dbReference type="ARBA" id="ARBA00022692"/>
    </source>
</evidence>
<evidence type="ECO:0000313" key="14">
    <source>
        <dbReference type="Proteomes" id="UP000596083"/>
    </source>
</evidence>
<feature type="transmembrane region" description="Helical" evidence="10">
    <location>
        <begin position="226"/>
        <end position="248"/>
    </location>
</feature>
<evidence type="ECO:0000256" key="9">
    <source>
        <dbReference type="ARBA" id="ARBA00023303"/>
    </source>
</evidence>
<dbReference type="Proteomes" id="UP000596083">
    <property type="component" value="Chromosome"/>
</dbReference>
<evidence type="ECO:0000256" key="8">
    <source>
        <dbReference type="ARBA" id="ARBA00023180"/>
    </source>
</evidence>
<evidence type="ECO:0000313" key="13">
    <source>
        <dbReference type="EMBL" id="QQM31663.1"/>
    </source>
</evidence>
<evidence type="ECO:0000256" key="10">
    <source>
        <dbReference type="SAM" id="Phobius"/>
    </source>
</evidence>
<evidence type="ECO:0000256" key="2">
    <source>
        <dbReference type="ARBA" id="ARBA00022448"/>
    </source>
</evidence>
<evidence type="ECO:0000256" key="4">
    <source>
        <dbReference type="ARBA" id="ARBA00022989"/>
    </source>
</evidence>
<organism evidence="13 14">
    <name type="scientific">Martelella lutilitoris</name>
    <dbReference type="NCBI Taxonomy" id="2583532"/>
    <lineage>
        <taxon>Bacteria</taxon>
        <taxon>Pseudomonadati</taxon>
        <taxon>Pseudomonadota</taxon>
        <taxon>Alphaproteobacteria</taxon>
        <taxon>Hyphomicrobiales</taxon>
        <taxon>Aurantimonadaceae</taxon>
        <taxon>Martelella</taxon>
    </lineage>
</organism>
<dbReference type="SUPFAM" id="SSF81324">
    <property type="entry name" value="Voltage-gated potassium channels"/>
    <property type="match status" value="1"/>
</dbReference>
<reference evidence="13 14" key="1">
    <citation type="submission" date="2020-12" db="EMBL/GenBank/DDBJ databases">
        <authorList>
            <person name="Zheng R.K."/>
            <person name="Sun C.M."/>
        </authorList>
    </citation>
    <scope>NUCLEOTIDE SEQUENCE [LARGE SCALE GENOMIC DNA]</scope>
    <source>
        <strain evidence="13 14">ZRK001</strain>
    </source>
</reference>
<sequence length="379" mass="40654">MKLRVFSVSSLSVAQGLFRLVALLFLVFLAGGVRAQQAADETGAAAAKAPVAIGVHAVPPFVMQDRDGSWYGLGVDLMNALSRNLNTDYRFVETDPADMVARVADGTLGAAIGPVPINARDEAVIDFSQPYYSGSIGVALRLVDRLGPRFMLELLTSPAFLYMLGLLTGPVFIIGALIWLLERRANPEQFEPRPARGVFSGFWWATVTMTTVGYGDKAPVTFLGRLLAMFWMFAALILAAITTAQLAAGLTSSISTSAIESVGDLGGLKVGTVTGSSAASELDILHVAPHDYPDLEAGLAALSHGEIDAFVYDRAALQWGLRDYSGLYLAGLSFSQQNYGLILPQDDPARKAVNITILSTLESEQWHLIVDRYLPADGR</sequence>